<dbReference type="WBParaSite" id="jg16758">
    <property type="protein sequence ID" value="jg16758"/>
    <property type="gene ID" value="jg16758"/>
</dbReference>
<sequence>MLYGRWTYESPTRRIPESTLRYRIQNLTVKRTNRYDWKNLEVQKTIGEFNWRMKHGASMPSQQKLARRLAVIMGKQRVPSGSIPLTTMCLHLQKNAVKGFCSSQRLQMKAILRMNSPPAKRRRIGLCDITDSLLECQEEESGDPLFCDPFYEETYDFERAISFQRCQAQHQQRRQKNQRQQQQKQQKQQRQQKDQWQQQQKQQKPQRQQKERRTGTTKAPNSDSSEVSDSEISDFSVLSTASQIGVITRHQDEFLPITDAKEIPNSLTMLDIMKAKAIIEDNEPEKSKILDSRPGYVVAKAHCFIGNKVRAVGLPEDYERKARIELEIFVEFVEQPFDNVQQRLLP</sequence>
<organism evidence="2 3">
    <name type="scientific">Ditylenchus dipsaci</name>
    <dbReference type="NCBI Taxonomy" id="166011"/>
    <lineage>
        <taxon>Eukaryota</taxon>
        <taxon>Metazoa</taxon>
        <taxon>Ecdysozoa</taxon>
        <taxon>Nematoda</taxon>
        <taxon>Chromadorea</taxon>
        <taxon>Rhabditida</taxon>
        <taxon>Tylenchina</taxon>
        <taxon>Tylenchomorpha</taxon>
        <taxon>Sphaerularioidea</taxon>
        <taxon>Anguinidae</taxon>
        <taxon>Anguininae</taxon>
        <taxon>Ditylenchus</taxon>
    </lineage>
</organism>
<dbReference type="AlphaFoldDB" id="A0A915D963"/>
<evidence type="ECO:0000256" key="1">
    <source>
        <dbReference type="SAM" id="MobiDB-lite"/>
    </source>
</evidence>
<evidence type="ECO:0000313" key="3">
    <source>
        <dbReference type="WBParaSite" id="jg16758"/>
    </source>
</evidence>
<keyword evidence="2" id="KW-1185">Reference proteome</keyword>
<evidence type="ECO:0000313" key="2">
    <source>
        <dbReference type="Proteomes" id="UP000887574"/>
    </source>
</evidence>
<accession>A0A915D963</accession>
<feature type="region of interest" description="Disordered" evidence="1">
    <location>
        <begin position="168"/>
        <end position="231"/>
    </location>
</feature>
<name>A0A915D963_9BILA</name>
<feature type="compositionally biased region" description="Low complexity" evidence="1">
    <location>
        <begin position="178"/>
        <end position="206"/>
    </location>
</feature>
<reference evidence="3" key="1">
    <citation type="submission" date="2022-11" db="UniProtKB">
        <authorList>
            <consortium name="WormBaseParasite"/>
        </authorList>
    </citation>
    <scope>IDENTIFICATION</scope>
</reference>
<protein>
    <submittedName>
        <fullName evidence="3">Uncharacterized protein</fullName>
    </submittedName>
</protein>
<proteinExistence type="predicted"/>
<dbReference type="Proteomes" id="UP000887574">
    <property type="component" value="Unplaced"/>
</dbReference>